<keyword evidence="3" id="KW-1185">Reference proteome</keyword>
<feature type="compositionally biased region" description="Polar residues" evidence="1">
    <location>
        <begin position="167"/>
        <end position="177"/>
    </location>
</feature>
<proteinExistence type="predicted"/>
<sequence>MTSYYHSVLTRVLTQHSSLVADESLFQALLLALVAKRQSVIVRTPEKAKVLTQIVNILHLLLGLSVVKLRLRQSDRLSSDDFLRLLFLENPAHAQAMSRTSSRRTLNAGGNHASAFRRSSSYPIPSATDDTEFGLTELHNILDKPSSEYGVRSSLQSATLHERQNLHRAQTDPTPVSQDDKAGGITSRLFPNVLVVSGLEYTSEEVQSVLWNAMSEGRISIGRAHQSSRGNQKNSFSEGVWQLPSDFFVVYVCPLGNGHDRPPVHRSLVDRFAMSIDAYPPTETSIDSHAPPVTPTEIEGASLRSILSPLELADLRVLAGPTHTIVGNRADLYLSDLLSTVRNHPHLDGMLITARCRSETLKLLRAWRALFGAPPEHNAHALPTLDVTDEDVRRVFIIAVSHRISVLKGPREETLADLVFSVVEDHGEEEWETGRRTIKDILKETVDIV</sequence>
<evidence type="ECO:0000256" key="1">
    <source>
        <dbReference type="SAM" id="MobiDB-lite"/>
    </source>
</evidence>
<evidence type="ECO:0000313" key="3">
    <source>
        <dbReference type="Proteomes" id="UP000757232"/>
    </source>
</evidence>
<organism evidence="2 3">
    <name type="scientific">Sanghuangporus baumii</name>
    <name type="common">Phellinus baumii</name>
    <dbReference type="NCBI Taxonomy" id="108892"/>
    <lineage>
        <taxon>Eukaryota</taxon>
        <taxon>Fungi</taxon>
        <taxon>Dikarya</taxon>
        <taxon>Basidiomycota</taxon>
        <taxon>Agaricomycotina</taxon>
        <taxon>Agaricomycetes</taxon>
        <taxon>Hymenochaetales</taxon>
        <taxon>Hymenochaetaceae</taxon>
        <taxon>Sanghuangporus</taxon>
    </lineage>
</organism>
<feature type="region of interest" description="Disordered" evidence="1">
    <location>
        <begin position="98"/>
        <end position="121"/>
    </location>
</feature>
<dbReference type="AlphaFoldDB" id="A0A9Q5N2P8"/>
<gene>
    <name evidence="2" type="ORF">A7U60_g6116</name>
</gene>
<name>A0A9Q5N2P8_SANBA</name>
<protein>
    <submittedName>
        <fullName evidence="2">Uncharacterized protein</fullName>
    </submittedName>
</protein>
<dbReference type="Proteomes" id="UP000757232">
    <property type="component" value="Unassembled WGS sequence"/>
</dbReference>
<comment type="caution">
    <text evidence="2">The sequence shown here is derived from an EMBL/GenBank/DDBJ whole genome shotgun (WGS) entry which is preliminary data.</text>
</comment>
<feature type="region of interest" description="Disordered" evidence="1">
    <location>
        <begin position="163"/>
        <end position="183"/>
    </location>
</feature>
<reference evidence="2" key="1">
    <citation type="submission" date="2016-06" db="EMBL/GenBank/DDBJ databases">
        <title>Draft Genome sequence of the fungus Inonotus baumii.</title>
        <authorList>
            <person name="Zhu H."/>
            <person name="Lin W."/>
        </authorList>
    </citation>
    <scope>NUCLEOTIDE SEQUENCE</scope>
    <source>
        <strain evidence="2">821</strain>
    </source>
</reference>
<dbReference type="OrthoDB" id="5582146at2759"/>
<evidence type="ECO:0000313" key="2">
    <source>
        <dbReference type="EMBL" id="OCB86942.1"/>
    </source>
</evidence>
<dbReference type="EMBL" id="LNZH02000198">
    <property type="protein sequence ID" value="OCB86942.1"/>
    <property type="molecule type" value="Genomic_DNA"/>
</dbReference>
<accession>A0A9Q5N2P8</accession>